<dbReference type="EC" id="3.4.11.2" evidence="4"/>
<keyword evidence="9" id="KW-0862">Zinc</keyword>
<feature type="signal peptide" evidence="14">
    <location>
        <begin position="1"/>
        <end position="20"/>
    </location>
</feature>
<feature type="domain" description="Peptidase M1 membrane alanine aminopeptidase" evidence="15">
    <location>
        <begin position="331"/>
        <end position="466"/>
    </location>
</feature>
<dbReference type="CDD" id="cd09603">
    <property type="entry name" value="M1_APN_like"/>
    <property type="match status" value="1"/>
</dbReference>
<evidence type="ECO:0000256" key="4">
    <source>
        <dbReference type="ARBA" id="ARBA00012564"/>
    </source>
</evidence>
<comment type="catalytic activity">
    <reaction evidence="1">
        <text>Release of an N-terminal amino acid, Xaa-|-Yaa- from a peptide, amide or arylamide. Xaa is preferably Ala, but may be most amino acids including Pro (slow action). When a terminal hydrophobic residue is followed by a prolyl residue, the two may be released as an intact Xaa-Pro dipeptide.</text>
        <dbReference type="EC" id="3.4.11.2"/>
    </reaction>
</comment>
<evidence type="ECO:0000259" key="16">
    <source>
        <dbReference type="Pfam" id="PF17900"/>
    </source>
</evidence>
<dbReference type="Pfam" id="PF01433">
    <property type="entry name" value="Peptidase_M1"/>
    <property type="match status" value="1"/>
</dbReference>
<keyword evidence="10" id="KW-0482">Metalloprotease</keyword>
<dbReference type="InterPro" id="IPR014782">
    <property type="entry name" value="Peptidase_M1_dom"/>
</dbReference>
<comment type="cofactor">
    <cofactor evidence="2">
        <name>Zn(2+)</name>
        <dbReference type="ChEBI" id="CHEBI:29105"/>
    </cofactor>
</comment>
<dbReference type="PRINTS" id="PR00756">
    <property type="entry name" value="ALADIPTASE"/>
</dbReference>
<keyword evidence="6" id="KW-0645">Protease</keyword>
<evidence type="ECO:0000256" key="12">
    <source>
        <dbReference type="ARBA" id="ARBA00031533"/>
    </source>
</evidence>
<evidence type="ECO:0000313" key="17">
    <source>
        <dbReference type="EMBL" id="MBB4958150.1"/>
    </source>
</evidence>
<evidence type="ECO:0000256" key="13">
    <source>
        <dbReference type="SAM" id="MobiDB-lite"/>
    </source>
</evidence>
<dbReference type="GO" id="GO:0016285">
    <property type="term" value="F:alanyl aminopeptidase activity"/>
    <property type="evidence" value="ECO:0007669"/>
    <property type="project" value="UniProtKB-EC"/>
</dbReference>
<dbReference type="InterPro" id="IPR001930">
    <property type="entry name" value="Peptidase_M1"/>
</dbReference>
<dbReference type="SUPFAM" id="SSF63737">
    <property type="entry name" value="Leukotriene A4 hydrolase N-terminal domain"/>
    <property type="match status" value="1"/>
</dbReference>
<feature type="compositionally biased region" description="Low complexity" evidence="13">
    <location>
        <begin position="35"/>
        <end position="48"/>
    </location>
</feature>
<keyword evidence="14" id="KW-0732">Signal</keyword>
<organism evidence="17 18">
    <name type="scientific">Micromonospora polyrhachis</name>
    <dbReference type="NCBI Taxonomy" id="1282883"/>
    <lineage>
        <taxon>Bacteria</taxon>
        <taxon>Bacillati</taxon>
        <taxon>Actinomycetota</taxon>
        <taxon>Actinomycetes</taxon>
        <taxon>Micromonosporales</taxon>
        <taxon>Micromonosporaceae</taxon>
        <taxon>Micromonospora</taxon>
    </lineage>
</organism>
<dbReference type="AlphaFoldDB" id="A0A7W7SNQ8"/>
<comment type="caution">
    <text evidence="17">The sequence shown here is derived from an EMBL/GenBank/DDBJ whole genome shotgun (WGS) entry which is preliminary data.</text>
</comment>
<dbReference type="Gene3D" id="2.60.40.1730">
    <property type="entry name" value="tricorn interacting facor f3 domain"/>
    <property type="match status" value="1"/>
</dbReference>
<evidence type="ECO:0000256" key="3">
    <source>
        <dbReference type="ARBA" id="ARBA00010136"/>
    </source>
</evidence>
<evidence type="ECO:0000256" key="9">
    <source>
        <dbReference type="ARBA" id="ARBA00022833"/>
    </source>
</evidence>
<dbReference type="Pfam" id="PF17900">
    <property type="entry name" value="Peptidase_M1_N"/>
    <property type="match status" value="1"/>
</dbReference>
<evidence type="ECO:0000256" key="1">
    <source>
        <dbReference type="ARBA" id="ARBA00000098"/>
    </source>
</evidence>
<feature type="region of interest" description="Disordered" evidence="13">
    <location>
        <begin position="25"/>
        <end position="48"/>
    </location>
</feature>
<evidence type="ECO:0000256" key="6">
    <source>
        <dbReference type="ARBA" id="ARBA00022670"/>
    </source>
</evidence>
<evidence type="ECO:0000256" key="8">
    <source>
        <dbReference type="ARBA" id="ARBA00022801"/>
    </source>
</evidence>
<feature type="chain" id="PRO_5038753560" description="Aminopeptidase N" evidence="14">
    <location>
        <begin position="21"/>
        <end position="478"/>
    </location>
</feature>
<dbReference type="InterPro" id="IPR050344">
    <property type="entry name" value="Peptidase_M1_aminopeptidases"/>
</dbReference>
<evidence type="ECO:0000256" key="2">
    <source>
        <dbReference type="ARBA" id="ARBA00001947"/>
    </source>
</evidence>
<dbReference type="GO" id="GO:0008270">
    <property type="term" value="F:zinc ion binding"/>
    <property type="evidence" value="ECO:0007669"/>
    <property type="project" value="InterPro"/>
</dbReference>
<evidence type="ECO:0000259" key="15">
    <source>
        <dbReference type="Pfam" id="PF01433"/>
    </source>
</evidence>
<dbReference type="InterPro" id="IPR042097">
    <property type="entry name" value="Aminopeptidase_N-like_N_sf"/>
</dbReference>
<keyword evidence="18" id="KW-1185">Reference proteome</keyword>
<dbReference type="SUPFAM" id="SSF55486">
    <property type="entry name" value="Metalloproteases ('zincins'), catalytic domain"/>
    <property type="match status" value="1"/>
</dbReference>
<dbReference type="PANTHER" id="PTHR11533">
    <property type="entry name" value="PROTEASE M1 ZINC METALLOPROTEASE"/>
    <property type="match status" value="1"/>
</dbReference>
<evidence type="ECO:0000313" key="18">
    <source>
        <dbReference type="Proteomes" id="UP000578819"/>
    </source>
</evidence>
<reference evidence="17 18" key="1">
    <citation type="submission" date="2020-08" db="EMBL/GenBank/DDBJ databases">
        <title>Sequencing the genomes of 1000 actinobacteria strains.</title>
        <authorList>
            <person name="Klenk H.-P."/>
        </authorList>
    </citation>
    <scope>NUCLEOTIDE SEQUENCE [LARGE SCALE GENOMIC DNA]</scope>
    <source>
        <strain evidence="17 18">DSM 45886</strain>
    </source>
</reference>
<evidence type="ECO:0000256" key="5">
    <source>
        <dbReference type="ARBA" id="ARBA00015611"/>
    </source>
</evidence>
<protein>
    <recommendedName>
        <fullName evidence="5">Aminopeptidase N</fullName>
        <ecNumber evidence="4">3.4.11.2</ecNumber>
    </recommendedName>
    <alternativeName>
        <fullName evidence="11">Alanine aminopeptidase</fullName>
    </alternativeName>
    <alternativeName>
        <fullName evidence="12">Lysyl aminopeptidase</fullName>
    </alternativeName>
</protein>
<dbReference type="RefSeq" id="WP_184534291.1">
    <property type="nucleotide sequence ID" value="NZ_JACHJW010000001.1"/>
</dbReference>
<dbReference type="Gene3D" id="1.10.390.10">
    <property type="entry name" value="Neutral Protease Domain 2"/>
    <property type="match status" value="1"/>
</dbReference>
<dbReference type="GO" id="GO:0008237">
    <property type="term" value="F:metallopeptidase activity"/>
    <property type="evidence" value="ECO:0007669"/>
    <property type="project" value="UniProtKB-KW"/>
</dbReference>
<dbReference type="GO" id="GO:0006508">
    <property type="term" value="P:proteolysis"/>
    <property type="evidence" value="ECO:0007669"/>
    <property type="project" value="UniProtKB-KW"/>
</dbReference>
<dbReference type="Proteomes" id="UP000578819">
    <property type="component" value="Unassembled WGS sequence"/>
</dbReference>
<evidence type="ECO:0000256" key="10">
    <source>
        <dbReference type="ARBA" id="ARBA00023049"/>
    </source>
</evidence>
<proteinExistence type="inferred from homology"/>
<keyword evidence="7" id="KW-0479">Metal-binding</keyword>
<evidence type="ECO:0000256" key="7">
    <source>
        <dbReference type="ARBA" id="ARBA00022723"/>
    </source>
</evidence>
<dbReference type="InterPro" id="IPR027268">
    <property type="entry name" value="Peptidase_M4/M1_CTD_sf"/>
</dbReference>
<sequence length="478" mass="50888">MSRSRRTAIAALLVSVLAVAGCTGGRGSTDPTARPDPTGSSSSSAADGIGDPYFPSYGNGGYDVASYALKVRYDPASDVLTGVATIAATATEALSRFNLDLAGLTVESVEVDGAKAGNERRDNELVVIPGQPIAKDQRFTVKVDYGGKPRPITNPALGSNGFSDTPDGAIALGQPESASTWFPVNDHPSDKATYEIEATVPAGLSALSNGIPLGVDTADGWSTWRWAERVPMASYLTTLVIGDYRVVTGTHGGKPMVTAVASSLPKGGAAEQAMARTGEVADFLVSQFGPYPFQAYGGIVVDDDRIRYALETQSRPVYGSVFFRGGPELGVVAHELAHQWFGDSVSLRRWSDMWLNEGFASYAEWLWEEHAGGRSVQQNFTTEYANTDWARPALDPGPTELFGRAVYKRGALVVHALRLTVGDEAFFRILKTWTAEKRDGIVTTDDFFTVAERVAGKPLRPVLGTWLSGTSAPPVPGG</sequence>
<keyword evidence="17" id="KW-0031">Aminopeptidase</keyword>
<feature type="domain" description="Aminopeptidase N-like N-terminal" evidence="16">
    <location>
        <begin position="66"/>
        <end position="236"/>
    </location>
</feature>
<dbReference type="PANTHER" id="PTHR11533:SF297">
    <property type="entry name" value="AMINOPEPTIDASE N"/>
    <property type="match status" value="1"/>
</dbReference>
<evidence type="ECO:0000256" key="14">
    <source>
        <dbReference type="SAM" id="SignalP"/>
    </source>
</evidence>
<accession>A0A7W7SNQ8</accession>
<name>A0A7W7SNQ8_9ACTN</name>
<dbReference type="EMBL" id="JACHJW010000001">
    <property type="protein sequence ID" value="MBB4958150.1"/>
    <property type="molecule type" value="Genomic_DNA"/>
</dbReference>
<keyword evidence="8" id="KW-0378">Hydrolase</keyword>
<evidence type="ECO:0000256" key="11">
    <source>
        <dbReference type="ARBA" id="ARBA00029811"/>
    </source>
</evidence>
<dbReference type="InterPro" id="IPR045357">
    <property type="entry name" value="Aminopeptidase_N-like_N"/>
</dbReference>
<gene>
    <name evidence="17" type="ORF">FHR38_001883</name>
</gene>
<comment type="similarity">
    <text evidence="3">Belongs to the peptidase M1 family.</text>
</comment>
<dbReference type="PROSITE" id="PS51257">
    <property type="entry name" value="PROKAR_LIPOPROTEIN"/>
    <property type="match status" value="1"/>
</dbReference>